<keyword evidence="2" id="KW-1133">Transmembrane helix</keyword>
<evidence type="ECO:0000256" key="3">
    <source>
        <dbReference type="SAM" id="SignalP"/>
    </source>
</evidence>
<reference evidence="6" key="1">
    <citation type="submission" date="2023-04" db="EMBL/GenBank/DDBJ databases">
        <title>Four porcine-derived lactic acid bacteria strains analyses and their evaluation as potential probiotics based on genomics.</title>
        <authorList>
            <person name="Niu D."/>
        </authorList>
    </citation>
    <scope>NUCLEOTIDE SEQUENCE</scope>
    <source>
        <strain evidence="6">ZSB1</strain>
    </source>
</reference>
<dbReference type="Pfam" id="PF16555">
    <property type="entry name" value="GramPos_pilinD1"/>
    <property type="match status" value="1"/>
</dbReference>
<dbReference type="InterPro" id="IPR041033">
    <property type="entry name" value="SpaA_PFL_dom_1"/>
</dbReference>
<feature type="chain" id="PRO_5042498680" evidence="3">
    <location>
        <begin position="26"/>
        <end position="385"/>
    </location>
</feature>
<evidence type="ECO:0000256" key="2">
    <source>
        <dbReference type="SAM" id="Phobius"/>
    </source>
</evidence>
<dbReference type="RefSeq" id="WP_216547844.1">
    <property type="nucleotide sequence ID" value="NZ_CP123751.1"/>
</dbReference>
<keyword evidence="2" id="KW-0812">Transmembrane</keyword>
<feature type="domain" description="Gram-positive pilin subunit D1 N-terminal" evidence="4">
    <location>
        <begin position="54"/>
        <end position="160"/>
    </location>
</feature>
<dbReference type="InterPro" id="IPR032364">
    <property type="entry name" value="GramPos_pilinD1_N"/>
</dbReference>
<feature type="transmembrane region" description="Helical" evidence="2">
    <location>
        <begin position="358"/>
        <end position="375"/>
    </location>
</feature>
<gene>
    <name evidence="6" type="ORF">QFF56_06205</name>
</gene>
<proteinExistence type="predicted"/>
<accession>A0AAJ6FTP2</accession>
<feature type="signal peptide" evidence="3">
    <location>
        <begin position="1"/>
        <end position="25"/>
    </location>
</feature>
<dbReference type="Pfam" id="PF17802">
    <property type="entry name" value="SpaA"/>
    <property type="match status" value="1"/>
</dbReference>
<feature type="region of interest" description="Disordered" evidence="1">
    <location>
        <begin position="305"/>
        <end position="342"/>
    </location>
</feature>
<sequence>MKKILQTLLLLLGLCLPFVGVNARADETAQHLQVVVQHQFENQNGSEMITGSDIPLSLYDITADYGQKDPEKAQAFLESFSQMSPLEVKEYLAKEQVSKLETVLTDQNGKAHFDIQGNNTAYLIVQDTPVKGQTIVPLAFSLPLLAVDGTLKNMIELYTKPVELTTCPYFYKYGVSGKEQKPLASAEFVIYKEVEAEKQYLTMDGKTFSTSVDPLGDPKIKKYTSDENGLVLCDTVLDQGKYFFSEVKAPSGYSISAEAKQVAFEVLETGKVSLQGVMLAELVGGMVPSSFTEAPKVLNYAQVTEKEDDPADGSSESSKDQGGTLGGSNDQTGGDLGSKPSTGKHNGFLAQLGEKKNMVSMLGIIMLIIATFILLKQRKGSKDNE</sequence>
<dbReference type="Proteomes" id="UP001238155">
    <property type="component" value="Chromosome"/>
</dbReference>
<organism evidence="6 7">
    <name type="scientific">Ligilactobacillus animalis</name>
    <dbReference type="NCBI Taxonomy" id="1605"/>
    <lineage>
        <taxon>Bacteria</taxon>
        <taxon>Bacillati</taxon>
        <taxon>Bacillota</taxon>
        <taxon>Bacilli</taxon>
        <taxon>Lactobacillales</taxon>
        <taxon>Lactobacillaceae</taxon>
        <taxon>Ligilactobacillus</taxon>
    </lineage>
</organism>
<evidence type="ECO:0000313" key="7">
    <source>
        <dbReference type="Proteomes" id="UP001238155"/>
    </source>
</evidence>
<dbReference type="EMBL" id="CP123751">
    <property type="protein sequence ID" value="WHQ79555.1"/>
    <property type="molecule type" value="Genomic_DNA"/>
</dbReference>
<evidence type="ECO:0000313" key="6">
    <source>
        <dbReference type="EMBL" id="WHQ79555.1"/>
    </source>
</evidence>
<dbReference type="AlphaFoldDB" id="A0AAJ6FTP2"/>
<evidence type="ECO:0000256" key="1">
    <source>
        <dbReference type="SAM" id="MobiDB-lite"/>
    </source>
</evidence>
<keyword evidence="3" id="KW-0732">Signal</keyword>
<evidence type="ECO:0000259" key="5">
    <source>
        <dbReference type="Pfam" id="PF17802"/>
    </source>
</evidence>
<keyword evidence="2" id="KW-0472">Membrane</keyword>
<protein>
    <submittedName>
        <fullName evidence="6">Prealbumin-like fold domain-containing protein</fullName>
    </submittedName>
</protein>
<name>A0AAJ6FTP2_9LACO</name>
<evidence type="ECO:0000259" key="4">
    <source>
        <dbReference type="Pfam" id="PF16555"/>
    </source>
</evidence>
<feature type="domain" description="SpaA-like prealbumin fold" evidence="5">
    <location>
        <begin position="176"/>
        <end position="272"/>
    </location>
</feature>